<dbReference type="EMBL" id="SRLO01000008">
    <property type="protein sequence ID" value="TNN87808.1"/>
    <property type="molecule type" value="Genomic_DNA"/>
</dbReference>
<dbReference type="AlphaFoldDB" id="A0A4Z2JDT6"/>
<evidence type="ECO:0000313" key="8">
    <source>
        <dbReference type="Proteomes" id="UP000314294"/>
    </source>
</evidence>
<dbReference type="OrthoDB" id="534912at2759"/>
<feature type="domain" description="Ammonium transporter AmtB-like" evidence="6">
    <location>
        <begin position="2"/>
        <end position="96"/>
    </location>
</feature>
<dbReference type="GO" id="GO:0008519">
    <property type="term" value="F:ammonium channel activity"/>
    <property type="evidence" value="ECO:0007669"/>
    <property type="project" value="InterPro"/>
</dbReference>
<dbReference type="GO" id="GO:0005886">
    <property type="term" value="C:plasma membrane"/>
    <property type="evidence" value="ECO:0007669"/>
    <property type="project" value="TreeGrafter"/>
</dbReference>
<keyword evidence="2 5" id="KW-0812">Transmembrane</keyword>
<comment type="subcellular location">
    <subcellularLocation>
        <location evidence="1">Membrane</location>
        <topology evidence="1">Multi-pass membrane protein</topology>
    </subcellularLocation>
</comment>
<evidence type="ECO:0000313" key="7">
    <source>
        <dbReference type="EMBL" id="TNN87808.1"/>
    </source>
</evidence>
<keyword evidence="3 5" id="KW-1133">Transmembrane helix</keyword>
<dbReference type="Gene3D" id="1.10.3430.10">
    <property type="entry name" value="Ammonium transporter AmtB like domains"/>
    <property type="match status" value="1"/>
</dbReference>
<evidence type="ECO:0000256" key="4">
    <source>
        <dbReference type="ARBA" id="ARBA00023136"/>
    </source>
</evidence>
<evidence type="ECO:0000256" key="3">
    <source>
        <dbReference type="ARBA" id="ARBA00022989"/>
    </source>
</evidence>
<proteinExistence type="predicted"/>
<gene>
    <name evidence="7" type="primary">rhcg_0</name>
    <name evidence="7" type="ORF">EYF80_001772</name>
</gene>
<sequence>MEKHLKIQDTCGIHNLHGMPGVIGGIVGAIAAAAATESVYGVEGLRNTFDFYGDFKDTSPARQGGLQAAGLCVAICFGVGGGILVGCILRLPIWGDPADDNCFDDEPYWQVRDDSFHHKEVFTVLMSISHQIIPVRRSTLRMCGVVVYRMNNKYLIFYSIL</sequence>
<dbReference type="InterPro" id="IPR029020">
    <property type="entry name" value="Ammonium/urea_transptr"/>
</dbReference>
<dbReference type="GO" id="GO:0097272">
    <property type="term" value="P:ammonium homeostasis"/>
    <property type="evidence" value="ECO:0007669"/>
    <property type="project" value="TreeGrafter"/>
</dbReference>
<dbReference type="Proteomes" id="UP000314294">
    <property type="component" value="Unassembled WGS sequence"/>
</dbReference>
<keyword evidence="8" id="KW-1185">Reference proteome</keyword>
<reference evidence="7 8" key="1">
    <citation type="submission" date="2019-03" db="EMBL/GenBank/DDBJ databases">
        <title>First draft genome of Liparis tanakae, snailfish: a comprehensive survey of snailfish specific genes.</title>
        <authorList>
            <person name="Kim W."/>
            <person name="Song I."/>
            <person name="Jeong J.-H."/>
            <person name="Kim D."/>
            <person name="Kim S."/>
            <person name="Ryu S."/>
            <person name="Song J.Y."/>
            <person name="Lee S.K."/>
        </authorList>
    </citation>
    <scope>NUCLEOTIDE SEQUENCE [LARGE SCALE GENOMIC DNA]</scope>
    <source>
        <tissue evidence="7">Muscle</tissue>
    </source>
</reference>
<comment type="caution">
    <text evidence="7">The sequence shown here is derived from an EMBL/GenBank/DDBJ whole genome shotgun (WGS) entry which is preliminary data.</text>
</comment>
<name>A0A4Z2JDT6_9TELE</name>
<dbReference type="PANTHER" id="PTHR11730">
    <property type="entry name" value="AMMONIUM TRANSPORTER"/>
    <property type="match status" value="1"/>
</dbReference>
<feature type="transmembrane region" description="Helical" evidence="5">
    <location>
        <begin position="21"/>
        <end position="42"/>
    </location>
</feature>
<dbReference type="SUPFAM" id="SSF111352">
    <property type="entry name" value="Ammonium transporter"/>
    <property type="match status" value="1"/>
</dbReference>
<evidence type="ECO:0000259" key="6">
    <source>
        <dbReference type="Pfam" id="PF00909"/>
    </source>
</evidence>
<keyword evidence="4 5" id="KW-0472">Membrane</keyword>
<organism evidence="7 8">
    <name type="scientific">Liparis tanakae</name>
    <name type="common">Tanaka's snailfish</name>
    <dbReference type="NCBI Taxonomy" id="230148"/>
    <lineage>
        <taxon>Eukaryota</taxon>
        <taxon>Metazoa</taxon>
        <taxon>Chordata</taxon>
        <taxon>Craniata</taxon>
        <taxon>Vertebrata</taxon>
        <taxon>Euteleostomi</taxon>
        <taxon>Actinopterygii</taxon>
        <taxon>Neopterygii</taxon>
        <taxon>Teleostei</taxon>
        <taxon>Neoteleostei</taxon>
        <taxon>Acanthomorphata</taxon>
        <taxon>Eupercaria</taxon>
        <taxon>Perciformes</taxon>
        <taxon>Cottioidei</taxon>
        <taxon>Cottales</taxon>
        <taxon>Liparidae</taxon>
        <taxon>Liparis</taxon>
    </lineage>
</organism>
<evidence type="ECO:0000256" key="1">
    <source>
        <dbReference type="ARBA" id="ARBA00004141"/>
    </source>
</evidence>
<evidence type="ECO:0000256" key="2">
    <source>
        <dbReference type="ARBA" id="ARBA00022692"/>
    </source>
</evidence>
<dbReference type="InterPro" id="IPR024041">
    <property type="entry name" value="NH4_transpt_AmtB-like_dom"/>
</dbReference>
<evidence type="ECO:0000256" key="5">
    <source>
        <dbReference type="SAM" id="Phobius"/>
    </source>
</evidence>
<accession>A0A4Z2JDT6</accession>
<feature type="transmembrane region" description="Helical" evidence="5">
    <location>
        <begin position="68"/>
        <end position="89"/>
    </location>
</feature>
<protein>
    <submittedName>
        <fullName evidence="7">Ammonium transporter Rh type C</fullName>
    </submittedName>
</protein>
<dbReference type="Pfam" id="PF00909">
    <property type="entry name" value="Ammonium_transp"/>
    <property type="match status" value="1"/>
</dbReference>
<dbReference type="PANTHER" id="PTHR11730:SF110">
    <property type="entry name" value="AMMONIUM TRANSPORTER RH TYPE C-LIKE 2"/>
    <property type="match status" value="1"/>
</dbReference>